<dbReference type="PROSITE" id="PS50097">
    <property type="entry name" value="BTB"/>
    <property type="match status" value="1"/>
</dbReference>
<proteinExistence type="predicted"/>
<dbReference type="OrthoDB" id="3036049at2759"/>
<evidence type="ECO:0000313" key="3">
    <source>
        <dbReference type="Proteomes" id="UP000613580"/>
    </source>
</evidence>
<dbReference type="InterPro" id="IPR011333">
    <property type="entry name" value="SKP1/BTB/POZ_sf"/>
</dbReference>
<feature type="domain" description="BTB" evidence="1">
    <location>
        <begin position="16"/>
        <end position="87"/>
    </location>
</feature>
<dbReference type="CDD" id="cd18186">
    <property type="entry name" value="BTB_POZ_ZBTB_KLHL-like"/>
    <property type="match status" value="1"/>
</dbReference>
<dbReference type="InterPro" id="IPR000210">
    <property type="entry name" value="BTB/POZ_dom"/>
</dbReference>
<evidence type="ECO:0000259" key="1">
    <source>
        <dbReference type="PROSITE" id="PS50097"/>
    </source>
</evidence>
<keyword evidence="3" id="KW-1185">Reference proteome</keyword>
<dbReference type="SMART" id="SM00225">
    <property type="entry name" value="BTB"/>
    <property type="match status" value="1"/>
</dbReference>
<evidence type="ECO:0000313" key="2">
    <source>
        <dbReference type="EMBL" id="KAF7305459.1"/>
    </source>
</evidence>
<reference evidence="2" key="1">
    <citation type="submission" date="2020-05" db="EMBL/GenBank/DDBJ databases">
        <title>Mycena genomes resolve the evolution of fungal bioluminescence.</title>
        <authorList>
            <person name="Tsai I.J."/>
        </authorList>
    </citation>
    <scope>NUCLEOTIDE SEQUENCE</scope>
    <source>
        <strain evidence="2">110903Hualien_Pintung</strain>
    </source>
</reference>
<accession>A0A8H6W4J6</accession>
<dbReference type="Pfam" id="PF00651">
    <property type="entry name" value="BTB"/>
    <property type="match status" value="1"/>
</dbReference>
<sequence length="324" mass="36535">MDQDVVHADGLYFADCGLIIQAENTLFRISRDFLALNSTVFRDMLTLPTPQEAESIDGAPLVRLPDAAKDVEYMLKALLYSDFFYPPPLPTTLDTLVRILRMSHKYDIPTLRKRAFAHLDAMHPTSLEAHSALPKGTATWFTGAQPTGSECLEVLLLARQFSLDWILPLAYYRVCMYTSDLEIIDSALLPSEEKAALVTGCRMLQARDTPRVLAFLEVEEDEFCEDVAPSTGCASIRNNIRLAIKYASTGRDPHAEVKDNLPLEVWVESNWEDSFDNLCRNCKIGWRRNYASRKAQFWASLPSIFGLPGWTELEQSKALADADY</sequence>
<dbReference type="AlphaFoldDB" id="A0A8H6W4J6"/>
<protein>
    <submittedName>
        <fullName evidence="2">BTB domain-containing protein</fullName>
    </submittedName>
</protein>
<gene>
    <name evidence="2" type="ORF">HMN09_00798600</name>
</gene>
<dbReference type="Proteomes" id="UP000613580">
    <property type="component" value="Unassembled WGS sequence"/>
</dbReference>
<dbReference type="Gene3D" id="3.30.710.10">
    <property type="entry name" value="Potassium Channel Kv1.1, Chain A"/>
    <property type="match status" value="1"/>
</dbReference>
<name>A0A8H6W4J6_MYCCL</name>
<dbReference type="EMBL" id="JACAZE010000010">
    <property type="protein sequence ID" value="KAF7305459.1"/>
    <property type="molecule type" value="Genomic_DNA"/>
</dbReference>
<dbReference type="SUPFAM" id="SSF54695">
    <property type="entry name" value="POZ domain"/>
    <property type="match status" value="1"/>
</dbReference>
<comment type="caution">
    <text evidence="2">The sequence shown here is derived from an EMBL/GenBank/DDBJ whole genome shotgun (WGS) entry which is preliminary data.</text>
</comment>
<organism evidence="2 3">
    <name type="scientific">Mycena chlorophos</name>
    <name type="common">Agaric fungus</name>
    <name type="synonym">Agaricus chlorophos</name>
    <dbReference type="NCBI Taxonomy" id="658473"/>
    <lineage>
        <taxon>Eukaryota</taxon>
        <taxon>Fungi</taxon>
        <taxon>Dikarya</taxon>
        <taxon>Basidiomycota</taxon>
        <taxon>Agaricomycotina</taxon>
        <taxon>Agaricomycetes</taxon>
        <taxon>Agaricomycetidae</taxon>
        <taxon>Agaricales</taxon>
        <taxon>Marasmiineae</taxon>
        <taxon>Mycenaceae</taxon>
        <taxon>Mycena</taxon>
    </lineage>
</organism>